<dbReference type="GeneID" id="71854589"/>
<evidence type="ECO:0000256" key="2">
    <source>
        <dbReference type="SAM" id="Phobius"/>
    </source>
</evidence>
<evidence type="ECO:0000256" key="1">
    <source>
        <dbReference type="SAM" id="MobiDB-lite"/>
    </source>
</evidence>
<evidence type="ECO:0000259" key="3">
    <source>
        <dbReference type="Pfam" id="PF23997"/>
    </source>
</evidence>
<accession>A0ABD5NXF7</accession>
<evidence type="ECO:0000313" key="5">
    <source>
        <dbReference type="Proteomes" id="UP001595821"/>
    </source>
</evidence>
<name>A0ABD5NXF7_9EURY</name>
<dbReference type="Pfam" id="PF23997">
    <property type="entry name" value="DUF7315"/>
    <property type="match status" value="1"/>
</dbReference>
<keyword evidence="2" id="KW-1133">Transmembrane helix</keyword>
<dbReference type="AlphaFoldDB" id="A0ABD5NXF7"/>
<dbReference type="Proteomes" id="UP001595821">
    <property type="component" value="Unassembled WGS sequence"/>
</dbReference>
<evidence type="ECO:0000313" key="4">
    <source>
        <dbReference type="EMBL" id="MFC4246627.1"/>
    </source>
</evidence>
<proteinExistence type="predicted"/>
<protein>
    <recommendedName>
        <fullName evidence="3">DUF7315 domain-containing protein</fullName>
    </recommendedName>
</protein>
<dbReference type="RefSeq" id="WP_246966661.1">
    <property type="nucleotide sequence ID" value="NZ_CP095397.1"/>
</dbReference>
<keyword evidence="2" id="KW-0812">Transmembrane</keyword>
<gene>
    <name evidence="4" type="ORF">ACFOZ7_06405</name>
</gene>
<keyword evidence="2" id="KW-0472">Membrane</keyword>
<reference evidence="4 5" key="1">
    <citation type="journal article" date="2014" name="Int. J. Syst. Evol. Microbiol.">
        <title>Complete genome sequence of Corynebacterium casei LMG S-19264T (=DSM 44701T), isolated from a smear-ripened cheese.</title>
        <authorList>
            <consortium name="US DOE Joint Genome Institute (JGI-PGF)"/>
            <person name="Walter F."/>
            <person name="Albersmeier A."/>
            <person name="Kalinowski J."/>
            <person name="Ruckert C."/>
        </authorList>
    </citation>
    <scope>NUCLEOTIDE SEQUENCE [LARGE SCALE GENOMIC DNA]</scope>
    <source>
        <strain evidence="4 5">IBRC-M 10912</strain>
    </source>
</reference>
<comment type="caution">
    <text evidence="4">The sequence shown here is derived from an EMBL/GenBank/DDBJ whole genome shotgun (WGS) entry which is preliminary data.</text>
</comment>
<feature type="transmembrane region" description="Helical" evidence="2">
    <location>
        <begin position="30"/>
        <end position="55"/>
    </location>
</feature>
<sequence length="111" mass="11615">MSQRDAPDEPGGDERSGASERREVVVPLRLYKTITVFSTLIAVAGILGGFIVLDVATDSAQADVSDVSIGFALLGIGMIAFGALTYAFSTRFQTAGMGNAKDDTDEHSDNG</sequence>
<feature type="region of interest" description="Disordered" evidence="1">
    <location>
        <begin position="1"/>
        <end position="20"/>
    </location>
</feature>
<feature type="domain" description="DUF7315" evidence="3">
    <location>
        <begin position="22"/>
        <end position="106"/>
    </location>
</feature>
<dbReference type="EMBL" id="JBHSDJ010000013">
    <property type="protein sequence ID" value="MFC4246627.1"/>
    <property type="molecule type" value="Genomic_DNA"/>
</dbReference>
<dbReference type="InterPro" id="IPR055739">
    <property type="entry name" value="DUF7315"/>
</dbReference>
<feature type="transmembrane region" description="Helical" evidence="2">
    <location>
        <begin position="67"/>
        <end position="88"/>
    </location>
</feature>
<organism evidence="4 5">
    <name type="scientific">Natribaculum luteum</name>
    <dbReference type="NCBI Taxonomy" id="1586232"/>
    <lineage>
        <taxon>Archaea</taxon>
        <taxon>Methanobacteriati</taxon>
        <taxon>Methanobacteriota</taxon>
        <taxon>Stenosarchaea group</taxon>
        <taxon>Halobacteria</taxon>
        <taxon>Halobacteriales</taxon>
        <taxon>Natrialbaceae</taxon>
        <taxon>Natribaculum</taxon>
    </lineage>
</organism>